<dbReference type="InterPro" id="IPR013968">
    <property type="entry name" value="PKS_KR"/>
</dbReference>
<protein>
    <recommendedName>
        <fullName evidence="1">Ketoreductase (KR) domain-containing protein</fullName>
    </recommendedName>
</protein>
<name>A0A8H7ANR6_9EURO</name>
<comment type="caution">
    <text evidence="2">The sequence shown here is derived from an EMBL/GenBank/DDBJ whole genome shotgun (WGS) entry which is preliminary data.</text>
</comment>
<dbReference type="OrthoDB" id="329835at2759"/>
<feature type="domain" description="Ketoreductase (KR)" evidence="1">
    <location>
        <begin position="47"/>
        <end position="93"/>
    </location>
</feature>
<sequence>MFQRHLKRSDTSGLRTASGRVQPLLEDESLVQVLPAQYNSNFSEHKTYILSGCLGGIGRSITKWMVKQGTRSFVFIALQASTDSPQRVSQLERQFR</sequence>
<gene>
    <name evidence="2" type="ORF">GJ744_001398</name>
</gene>
<evidence type="ECO:0000313" key="2">
    <source>
        <dbReference type="EMBL" id="KAF7512463.1"/>
    </source>
</evidence>
<organism evidence="2 3">
    <name type="scientific">Endocarpon pusillum</name>
    <dbReference type="NCBI Taxonomy" id="364733"/>
    <lineage>
        <taxon>Eukaryota</taxon>
        <taxon>Fungi</taxon>
        <taxon>Dikarya</taxon>
        <taxon>Ascomycota</taxon>
        <taxon>Pezizomycotina</taxon>
        <taxon>Eurotiomycetes</taxon>
        <taxon>Chaetothyriomycetidae</taxon>
        <taxon>Verrucariales</taxon>
        <taxon>Verrucariaceae</taxon>
        <taxon>Endocarpon</taxon>
    </lineage>
</organism>
<proteinExistence type="predicted"/>
<reference evidence="2" key="1">
    <citation type="submission" date="2020-02" db="EMBL/GenBank/DDBJ databases">
        <authorList>
            <person name="Palmer J.M."/>
        </authorList>
    </citation>
    <scope>NUCLEOTIDE SEQUENCE</scope>
    <source>
        <strain evidence="2">EPUS1.4</strain>
        <tissue evidence="2">Thallus</tissue>
    </source>
</reference>
<evidence type="ECO:0000313" key="3">
    <source>
        <dbReference type="Proteomes" id="UP000606974"/>
    </source>
</evidence>
<dbReference type="Proteomes" id="UP000606974">
    <property type="component" value="Unassembled WGS sequence"/>
</dbReference>
<dbReference type="EMBL" id="JAACFV010000012">
    <property type="protein sequence ID" value="KAF7512463.1"/>
    <property type="molecule type" value="Genomic_DNA"/>
</dbReference>
<keyword evidence="3" id="KW-1185">Reference proteome</keyword>
<dbReference type="AlphaFoldDB" id="A0A8H7ANR6"/>
<dbReference type="Gene3D" id="3.40.50.720">
    <property type="entry name" value="NAD(P)-binding Rossmann-like Domain"/>
    <property type="match status" value="1"/>
</dbReference>
<accession>A0A8H7ANR6</accession>
<evidence type="ECO:0000259" key="1">
    <source>
        <dbReference type="Pfam" id="PF08659"/>
    </source>
</evidence>
<dbReference type="Pfam" id="PF08659">
    <property type="entry name" value="KR"/>
    <property type="match status" value="1"/>
</dbReference>